<sequence>MVKHRICRYDDTIGVDYVRDFVALQQRTHLTALKLYHQEVFRKSREIERKFEKLKSSVKGEISDYNINVHRIGNFKPSGNNTLLFYDSEIRSDFHVDVIYWQLRD</sequence>
<dbReference type="VEuPathDB" id="PiroplasmaDB:BBBOND_0102470"/>
<keyword evidence="2" id="KW-1185">Reference proteome</keyword>
<protein>
    <submittedName>
        <fullName evidence="1">Uncharacterized protein</fullName>
    </submittedName>
</protein>
<dbReference type="AlphaFoldDB" id="A0A061CZS8"/>
<gene>
    <name evidence="1" type="ORF">BBBOND_0102470</name>
</gene>
<dbReference type="GeneID" id="24562459"/>
<accession>A0A061CZS8</accession>
<dbReference type="EMBL" id="LK391707">
    <property type="protein sequence ID" value="CDR93918.1"/>
    <property type="molecule type" value="Genomic_DNA"/>
</dbReference>
<evidence type="ECO:0000313" key="2">
    <source>
        <dbReference type="Proteomes" id="UP000033188"/>
    </source>
</evidence>
<evidence type="ECO:0000313" key="1">
    <source>
        <dbReference type="EMBL" id="CDR93918.1"/>
    </source>
</evidence>
<proteinExistence type="predicted"/>
<name>A0A061CZS8_BABBI</name>
<reference evidence="2" key="1">
    <citation type="journal article" date="2014" name="Nucleic Acids Res.">
        <title>The evolutionary dynamics of variant antigen genes in Babesia reveal a history of genomic innovation underlying host-parasite interaction.</title>
        <authorList>
            <person name="Jackson A.P."/>
            <person name="Otto T.D."/>
            <person name="Darby A."/>
            <person name="Ramaprasad A."/>
            <person name="Xia D."/>
            <person name="Echaide I.E."/>
            <person name="Farber M."/>
            <person name="Gahlot S."/>
            <person name="Gamble J."/>
            <person name="Gupta D."/>
            <person name="Gupta Y."/>
            <person name="Jackson L."/>
            <person name="Malandrin L."/>
            <person name="Malas T.B."/>
            <person name="Moussa E."/>
            <person name="Nair M."/>
            <person name="Reid A.J."/>
            <person name="Sanders M."/>
            <person name="Sharma J."/>
            <person name="Tracey A."/>
            <person name="Quail M.A."/>
            <person name="Weir W."/>
            <person name="Wastling J.M."/>
            <person name="Hall N."/>
            <person name="Willadsen P."/>
            <person name="Lingelbach K."/>
            <person name="Shiels B."/>
            <person name="Tait A."/>
            <person name="Berriman M."/>
            <person name="Allred D.R."/>
            <person name="Pain A."/>
        </authorList>
    </citation>
    <scope>NUCLEOTIDE SEQUENCE [LARGE SCALE GENOMIC DNA]</scope>
    <source>
        <strain evidence="2">Bond</strain>
    </source>
</reference>
<dbReference type="Proteomes" id="UP000033188">
    <property type="component" value="Chromosome 1"/>
</dbReference>
<dbReference type="RefSeq" id="XP_012766104.1">
    <property type="nucleotide sequence ID" value="XM_012910650.1"/>
</dbReference>
<dbReference type="KEGG" id="bbig:BBBOND_0102470"/>
<organism evidence="1 2">
    <name type="scientific">Babesia bigemina</name>
    <dbReference type="NCBI Taxonomy" id="5866"/>
    <lineage>
        <taxon>Eukaryota</taxon>
        <taxon>Sar</taxon>
        <taxon>Alveolata</taxon>
        <taxon>Apicomplexa</taxon>
        <taxon>Aconoidasida</taxon>
        <taxon>Piroplasmida</taxon>
        <taxon>Babesiidae</taxon>
        <taxon>Babesia</taxon>
    </lineage>
</organism>